<gene>
    <name evidence="1" type="ORF">CPG37_01980</name>
</gene>
<name>A0ABX4LTD3_9BACT</name>
<proteinExistence type="predicted"/>
<evidence type="ECO:0000313" key="1">
    <source>
        <dbReference type="EMBL" id="PHO11235.1"/>
    </source>
</evidence>
<keyword evidence="2" id="KW-1185">Reference proteome</keyword>
<reference evidence="1 2" key="1">
    <citation type="submission" date="2017-09" db="EMBL/GenBank/DDBJ databases">
        <authorList>
            <person name="Perez-Cataluna A."/>
            <person name="Figueras M.J."/>
            <person name="Salas-Masso N."/>
        </authorList>
    </citation>
    <scope>NUCLEOTIDE SEQUENCE [LARGE SCALE GENOMIC DNA]</scope>
    <source>
        <strain evidence="1 2">F138-33</strain>
    </source>
</reference>
<comment type="caution">
    <text evidence="1">The sequence shown here is derived from an EMBL/GenBank/DDBJ whole genome shotgun (WGS) entry which is preliminary data.</text>
</comment>
<protein>
    <submittedName>
        <fullName evidence="1">Uncharacterized protein</fullName>
    </submittedName>
</protein>
<dbReference type="EMBL" id="NWVW01000001">
    <property type="protein sequence ID" value="PHO11235.1"/>
    <property type="molecule type" value="Genomic_DNA"/>
</dbReference>
<dbReference type="RefSeq" id="WP_099333544.1">
    <property type="nucleotide sequence ID" value="NZ_CP042812.1"/>
</dbReference>
<sequence length="240" mass="27895">MFDDYEIKKAGDINFHDLGKITSEFFGRNDLKDFLNKYSPEEVSIKLNEYNVYTKEYWFSQYKKGNIFVLRNSTFSAALTYTKNAYQLKGSNNMFFDSSLNRLIRTLRPTTAPPIYRRVEEKYIEKTHDQIAHITKETELTAFSKIINGLEKSFKTLNKKKYEILNAHWKGLKGFAGALDKLENIDKSSMTKEQKLMYDYLNIKVKTNSNVSEAINVPAKVQDVNDLVDFLETLEKGEAK</sequence>
<dbReference type="Proteomes" id="UP000221384">
    <property type="component" value="Unassembled WGS sequence"/>
</dbReference>
<evidence type="ECO:0000313" key="2">
    <source>
        <dbReference type="Proteomes" id="UP000221384"/>
    </source>
</evidence>
<accession>A0ABX4LTD3</accession>
<organism evidence="1 2">
    <name type="scientific">Malaciobacter canalis</name>
    <dbReference type="NCBI Taxonomy" id="1912871"/>
    <lineage>
        <taxon>Bacteria</taxon>
        <taxon>Pseudomonadati</taxon>
        <taxon>Campylobacterota</taxon>
        <taxon>Epsilonproteobacteria</taxon>
        <taxon>Campylobacterales</taxon>
        <taxon>Arcobacteraceae</taxon>
        <taxon>Malaciobacter</taxon>
    </lineage>
</organism>